<dbReference type="AlphaFoldDB" id="A0A0E9LQW7"/>
<comment type="caution">
    <text evidence="1">The sequence shown here is derived from an EMBL/GenBank/DDBJ whole genome shotgun (WGS) entry which is preliminary data.</text>
</comment>
<sequence length="86" mass="9920">MTKHNNPSDKNPDYAQMAHDLNDKILQISNEITDQYPELLKYLDEMPITIPSDNDPEMSLKQLQSHYESLASILSEYKAKQPKKGE</sequence>
<keyword evidence="2" id="KW-1185">Reference proteome</keyword>
<dbReference type="RefSeq" id="WP_157482977.1">
    <property type="nucleotide sequence ID" value="NZ_BAZW01000086.1"/>
</dbReference>
<gene>
    <name evidence="1" type="ORF">JCM15548_14538</name>
</gene>
<protein>
    <submittedName>
        <fullName evidence="1">Uncharacterized protein</fullName>
    </submittedName>
</protein>
<evidence type="ECO:0000313" key="1">
    <source>
        <dbReference type="EMBL" id="GAO27693.1"/>
    </source>
</evidence>
<dbReference type="Proteomes" id="UP000032900">
    <property type="component" value="Unassembled WGS sequence"/>
</dbReference>
<reference evidence="1 2" key="1">
    <citation type="journal article" date="2015" name="Microbes Environ.">
        <title>Distribution and evolution of nitrogen fixation genes in the phylum bacteroidetes.</title>
        <authorList>
            <person name="Inoue J."/>
            <person name="Oshima K."/>
            <person name="Suda W."/>
            <person name="Sakamoto M."/>
            <person name="Iino T."/>
            <person name="Noda S."/>
            <person name="Hongoh Y."/>
            <person name="Hattori M."/>
            <person name="Ohkuma M."/>
        </authorList>
    </citation>
    <scope>NUCLEOTIDE SEQUENCE [LARGE SCALE GENOMIC DNA]</scope>
    <source>
        <strain evidence="1">JCM 15548</strain>
    </source>
</reference>
<dbReference type="STRING" id="1236989.JCM15548_14538"/>
<accession>A0A0E9LQW7</accession>
<organism evidence="1 2">
    <name type="scientific">Geofilum rubicundum JCM 15548</name>
    <dbReference type="NCBI Taxonomy" id="1236989"/>
    <lineage>
        <taxon>Bacteria</taxon>
        <taxon>Pseudomonadati</taxon>
        <taxon>Bacteroidota</taxon>
        <taxon>Bacteroidia</taxon>
        <taxon>Marinilabiliales</taxon>
        <taxon>Marinilabiliaceae</taxon>
        <taxon>Geofilum</taxon>
    </lineage>
</organism>
<dbReference type="EMBL" id="BAZW01000086">
    <property type="protein sequence ID" value="GAO27693.1"/>
    <property type="molecule type" value="Genomic_DNA"/>
</dbReference>
<proteinExistence type="predicted"/>
<evidence type="ECO:0000313" key="2">
    <source>
        <dbReference type="Proteomes" id="UP000032900"/>
    </source>
</evidence>
<name>A0A0E9LQW7_9BACT</name>
<dbReference type="OrthoDB" id="680581at2"/>